<accession>A0A4P8IEQ9</accession>
<gene>
    <name evidence="1" type="ORF">AR1Y2_0839</name>
</gene>
<evidence type="ECO:0000313" key="2">
    <source>
        <dbReference type="Proteomes" id="UP000298653"/>
    </source>
</evidence>
<dbReference type="InterPro" id="IPR009660">
    <property type="entry name" value="Phage_A500_Gp15"/>
</dbReference>
<dbReference type="KEGG" id="arf:AR1Y2_0839"/>
<evidence type="ECO:0008006" key="3">
    <source>
        <dbReference type="Google" id="ProtNLM"/>
    </source>
</evidence>
<name>A0A4P8IEQ9_9FIRM</name>
<dbReference type="Pfam" id="PF06854">
    <property type="entry name" value="Phage_Gp15"/>
    <property type="match status" value="1"/>
</dbReference>
<sequence>MEKAELILMWFIDPPQANFHDCLKALSIFMTDYRGEENHADTESDTKESKRQEKQVLSYTQDAPFILSGFLECYGIDLTTVKYMHWWKFRMLIDGMNEECELKKRMNYRSIDAGKIKDKAERERIMKIQRQIAITENSATDEDIGDAFGNMMW</sequence>
<dbReference type="EMBL" id="CP040058">
    <property type="protein sequence ID" value="QCP34293.1"/>
    <property type="molecule type" value="Genomic_DNA"/>
</dbReference>
<reference evidence="1 2" key="1">
    <citation type="submission" date="2019-05" db="EMBL/GenBank/DDBJ databases">
        <title>Complete genome sequencing of Anaerostipes rhamnosivorans.</title>
        <authorList>
            <person name="Bui T.P.N."/>
            <person name="de Vos W.M."/>
        </authorList>
    </citation>
    <scope>NUCLEOTIDE SEQUENCE [LARGE SCALE GENOMIC DNA]</scope>
    <source>
        <strain evidence="1 2">1y2</strain>
    </source>
</reference>
<protein>
    <recommendedName>
        <fullName evidence="3">Bacteriophage Gp15 protein</fullName>
    </recommendedName>
</protein>
<dbReference type="Proteomes" id="UP000298653">
    <property type="component" value="Chromosome"/>
</dbReference>
<proteinExistence type="predicted"/>
<keyword evidence="2" id="KW-1185">Reference proteome</keyword>
<organism evidence="1 2">
    <name type="scientific">Anaerostipes rhamnosivorans</name>
    <dbReference type="NCBI Taxonomy" id="1229621"/>
    <lineage>
        <taxon>Bacteria</taxon>
        <taxon>Bacillati</taxon>
        <taxon>Bacillota</taxon>
        <taxon>Clostridia</taxon>
        <taxon>Lachnospirales</taxon>
        <taxon>Lachnospiraceae</taxon>
        <taxon>Anaerostipes</taxon>
    </lineage>
</organism>
<evidence type="ECO:0000313" key="1">
    <source>
        <dbReference type="EMBL" id="QCP34293.1"/>
    </source>
</evidence>
<dbReference type="AlphaFoldDB" id="A0A4P8IEQ9"/>